<dbReference type="AlphaFoldDB" id="D6XZE0"/>
<dbReference type="RefSeq" id="WP_013171743.1">
    <property type="nucleotide sequence ID" value="NC_014219.1"/>
</dbReference>
<sequence length="245" mass="27659">MERKAMVKKLGDTLGIKPRYLNVPTFAYEIETTKDTYTIDRQGIITNQEGETLTMDEVIAAEQEAPAVELEANGELNYIEVTFPLDAHTPQTLKNWIATIASKGHLIAMAFKHEAVPLNEGALDAFQQEDLESIPQLTEWTRAFGEEMYPRIAIDQDKDTLTVRVDTPIEDPAYANAWVHLADVINRTVLAQKRVRVKRAQEDNPKYSLRTWLIRMGMNGPDYKDVRKALLANVEGNAAFRKGGE</sequence>
<proteinExistence type="predicted"/>
<dbReference type="STRING" id="439292.Bsel_0785"/>
<organism evidence="1 2">
    <name type="scientific">Bacillus selenitireducens (strain ATCC 700615 / DSM 15326 / MLS10)</name>
    <dbReference type="NCBI Taxonomy" id="439292"/>
    <lineage>
        <taxon>Bacteria</taxon>
        <taxon>Bacillati</taxon>
        <taxon>Bacillota</taxon>
        <taxon>Bacilli</taxon>
        <taxon>Bacillales</taxon>
        <taxon>Bacillaceae</taxon>
        <taxon>Salisediminibacterium</taxon>
    </lineage>
</organism>
<keyword evidence="2" id="KW-1185">Reference proteome</keyword>
<evidence type="ECO:0000313" key="1">
    <source>
        <dbReference type="EMBL" id="ADH98314.1"/>
    </source>
</evidence>
<dbReference type="EMBL" id="CP001791">
    <property type="protein sequence ID" value="ADH98314.1"/>
    <property type="molecule type" value="Genomic_DNA"/>
</dbReference>
<name>D6XZE0_BACIE</name>
<reference evidence="1" key="1">
    <citation type="submission" date="2009-10" db="EMBL/GenBank/DDBJ databases">
        <title>Complete sequence of Bacillus selenitireducens MLS10.</title>
        <authorList>
            <consortium name="US DOE Joint Genome Institute"/>
            <person name="Lucas S."/>
            <person name="Copeland A."/>
            <person name="Lapidus A."/>
            <person name="Glavina del Rio T."/>
            <person name="Dalin E."/>
            <person name="Tice H."/>
            <person name="Bruce D."/>
            <person name="Goodwin L."/>
            <person name="Pitluck S."/>
            <person name="Sims D."/>
            <person name="Brettin T."/>
            <person name="Detter J.C."/>
            <person name="Han C."/>
            <person name="Larimer F."/>
            <person name="Land M."/>
            <person name="Hauser L."/>
            <person name="Kyrpides N."/>
            <person name="Ovchinnikova G."/>
            <person name="Stolz J."/>
        </authorList>
    </citation>
    <scope>NUCLEOTIDE SEQUENCE [LARGE SCALE GENOMIC DNA]</scope>
    <source>
        <strain evidence="1">MLS10</strain>
    </source>
</reference>
<protein>
    <recommendedName>
        <fullName evidence="3">Virulence-related protein</fullName>
    </recommendedName>
</protein>
<gene>
    <name evidence="1" type="ordered locus">Bsel_0785</name>
</gene>
<dbReference type="Proteomes" id="UP000000271">
    <property type="component" value="Chromosome"/>
</dbReference>
<dbReference type="OrthoDB" id="9775356at2"/>
<dbReference type="eggNOG" id="ENOG5032SNR">
    <property type="taxonomic scope" value="Bacteria"/>
</dbReference>
<accession>D6XZE0</accession>
<dbReference type="HOGENOM" id="CLU_055819_1_0_9"/>
<evidence type="ECO:0008006" key="3">
    <source>
        <dbReference type="Google" id="ProtNLM"/>
    </source>
</evidence>
<dbReference type="KEGG" id="bse:Bsel_0785"/>
<evidence type="ECO:0000313" key="2">
    <source>
        <dbReference type="Proteomes" id="UP000000271"/>
    </source>
</evidence>